<evidence type="ECO:0000313" key="3">
    <source>
        <dbReference type="Proteomes" id="UP000623687"/>
    </source>
</evidence>
<proteinExistence type="predicted"/>
<keyword evidence="3" id="KW-1185">Reference proteome</keyword>
<reference evidence="2" key="1">
    <citation type="submission" date="2019-07" db="EMBL/GenBank/DDBJ databases">
        <authorList>
            <person name="Palmer J.M."/>
        </authorList>
    </citation>
    <scope>NUCLEOTIDE SEQUENCE</scope>
    <source>
        <strain evidence="2">PC9</strain>
    </source>
</reference>
<feature type="compositionally biased region" description="Polar residues" evidence="1">
    <location>
        <begin position="170"/>
        <end position="188"/>
    </location>
</feature>
<sequence>MWGLLLEKGRANRLTIRTLVLKRTTAIMCFAPVEPSTSGIFNVASRRGPQEITHGKCRIPDLPSGARITTSALNVPTLDNDDPSLRDRQRSREQNMTEALFSSPRRRRIRHNDENTPPMTFVAQTRASSRASGGTTPLRPIQNTVFPGFGRATPPATQGPRAASAHQRGSETFLTAPTSVPDQCTAATLSRRAQAQRDRRARERAQRQSEALNSEHSRNSSRSHIRVTEPLTPPAMQPQNIVRAPAPVEPLMLPITQLPNAVREHSLAEPSTSLMSQPANAARERVSEIGIMTPPQTQSHPRPSQAVGGRGARLQQCC</sequence>
<organism evidence="2 3">
    <name type="scientific">Pleurotus ostreatus</name>
    <name type="common">Oyster mushroom</name>
    <name type="synonym">White-rot fungus</name>
    <dbReference type="NCBI Taxonomy" id="5322"/>
    <lineage>
        <taxon>Eukaryota</taxon>
        <taxon>Fungi</taxon>
        <taxon>Dikarya</taxon>
        <taxon>Basidiomycota</taxon>
        <taxon>Agaricomycotina</taxon>
        <taxon>Agaricomycetes</taxon>
        <taxon>Agaricomycetidae</taxon>
        <taxon>Agaricales</taxon>
        <taxon>Pleurotineae</taxon>
        <taxon>Pleurotaceae</taxon>
        <taxon>Pleurotus</taxon>
    </lineage>
</organism>
<protein>
    <submittedName>
        <fullName evidence="2">Uncharacterized protein</fullName>
    </submittedName>
</protein>
<dbReference type="RefSeq" id="XP_036629830.1">
    <property type="nucleotide sequence ID" value="XM_036778402.1"/>
</dbReference>
<dbReference type="VEuPathDB" id="FungiDB:PC9H_008895"/>
<evidence type="ECO:0000313" key="2">
    <source>
        <dbReference type="EMBL" id="KAF7426526.1"/>
    </source>
</evidence>
<name>A0A8H7DTJ1_PLEOS</name>
<evidence type="ECO:0000256" key="1">
    <source>
        <dbReference type="SAM" id="MobiDB-lite"/>
    </source>
</evidence>
<accession>A0A8H7DTJ1</accession>
<dbReference type="AlphaFoldDB" id="A0A8H7DTJ1"/>
<dbReference type="Proteomes" id="UP000623687">
    <property type="component" value="Unassembled WGS sequence"/>
</dbReference>
<dbReference type="EMBL" id="JACETU010000006">
    <property type="protein sequence ID" value="KAF7426526.1"/>
    <property type="molecule type" value="Genomic_DNA"/>
</dbReference>
<dbReference type="GeneID" id="59378713"/>
<feature type="region of interest" description="Disordered" evidence="1">
    <location>
        <begin position="292"/>
        <end position="318"/>
    </location>
</feature>
<feature type="region of interest" description="Disordered" evidence="1">
    <location>
        <begin position="124"/>
        <end position="238"/>
    </location>
</feature>
<comment type="caution">
    <text evidence="2">The sequence shown here is derived from an EMBL/GenBank/DDBJ whole genome shotgun (WGS) entry which is preliminary data.</text>
</comment>
<feature type="region of interest" description="Disordered" evidence="1">
    <location>
        <begin position="74"/>
        <end position="102"/>
    </location>
</feature>
<feature type="compositionally biased region" description="Basic and acidic residues" evidence="1">
    <location>
        <begin position="195"/>
        <end position="218"/>
    </location>
</feature>
<gene>
    <name evidence="2" type="ORF">PC9H_008895</name>
</gene>
<feature type="compositionally biased region" description="Basic and acidic residues" evidence="1">
    <location>
        <begin position="83"/>
        <end position="95"/>
    </location>
</feature>
<feature type="compositionally biased region" description="Polar residues" evidence="1">
    <location>
        <begin position="124"/>
        <end position="145"/>
    </location>
</feature>